<dbReference type="Proteomes" id="UP001283361">
    <property type="component" value="Unassembled WGS sequence"/>
</dbReference>
<protein>
    <submittedName>
        <fullName evidence="1">Uncharacterized protein</fullName>
    </submittedName>
</protein>
<dbReference type="AlphaFoldDB" id="A0AAE0XY18"/>
<evidence type="ECO:0000313" key="2">
    <source>
        <dbReference type="Proteomes" id="UP001283361"/>
    </source>
</evidence>
<organism evidence="1 2">
    <name type="scientific">Elysia crispata</name>
    <name type="common">lettuce slug</name>
    <dbReference type="NCBI Taxonomy" id="231223"/>
    <lineage>
        <taxon>Eukaryota</taxon>
        <taxon>Metazoa</taxon>
        <taxon>Spiralia</taxon>
        <taxon>Lophotrochozoa</taxon>
        <taxon>Mollusca</taxon>
        <taxon>Gastropoda</taxon>
        <taxon>Heterobranchia</taxon>
        <taxon>Euthyneura</taxon>
        <taxon>Panpulmonata</taxon>
        <taxon>Sacoglossa</taxon>
        <taxon>Placobranchoidea</taxon>
        <taxon>Plakobranchidae</taxon>
        <taxon>Elysia</taxon>
    </lineage>
</organism>
<dbReference type="EMBL" id="JAWDGP010007329">
    <property type="protein sequence ID" value="KAK3725686.1"/>
    <property type="molecule type" value="Genomic_DNA"/>
</dbReference>
<sequence>MLQNSKRDKFPPITSLSLLKVFPSVNSTDLRGFCTTKTPQTPPLYLGGPRSLMSEAWERGAETRRMMRRYPKLTLVAL</sequence>
<gene>
    <name evidence="1" type="ORF">RRG08_043103</name>
</gene>
<evidence type="ECO:0000313" key="1">
    <source>
        <dbReference type="EMBL" id="KAK3725686.1"/>
    </source>
</evidence>
<proteinExistence type="predicted"/>
<keyword evidence="2" id="KW-1185">Reference proteome</keyword>
<comment type="caution">
    <text evidence="1">The sequence shown here is derived from an EMBL/GenBank/DDBJ whole genome shotgun (WGS) entry which is preliminary data.</text>
</comment>
<reference evidence="1" key="1">
    <citation type="journal article" date="2023" name="G3 (Bethesda)">
        <title>A reference genome for the long-term kleptoplast-retaining sea slug Elysia crispata morphotype clarki.</title>
        <authorList>
            <person name="Eastman K.E."/>
            <person name="Pendleton A.L."/>
            <person name="Shaikh M.A."/>
            <person name="Suttiyut T."/>
            <person name="Ogas R."/>
            <person name="Tomko P."/>
            <person name="Gavelis G."/>
            <person name="Widhalm J.R."/>
            <person name="Wisecaver J.H."/>
        </authorList>
    </citation>
    <scope>NUCLEOTIDE SEQUENCE</scope>
    <source>
        <strain evidence="1">ECLA1</strain>
    </source>
</reference>
<name>A0AAE0XY18_9GAST</name>
<accession>A0AAE0XY18</accession>